<evidence type="ECO:0000256" key="13">
    <source>
        <dbReference type="RuleBase" id="RU362107"/>
    </source>
</evidence>
<dbReference type="FunFam" id="3.40.1060.10:FF:000001">
    <property type="entry name" value="Aconitate hydratase, mitochondrial"/>
    <property type="match status" value="1"/>
</dbReference>
<dbReference type="InterPro" id="IPR000573">
    <property type="entry name" value="AconitaseA/IPMdHydase_ssu_swvl"/>
</dbReference>
<keyword evidence="8 13" id="KW-0408">Iron</keyword>
<dbReference type="AlphaFoldDB" id="A0AAF0JFR9"/>
<evidence type="ECO:0000313" key="15">
    <source>
        <dbReference type="EMBL" id="WFD45357.1"/>
    </source>
</evidence>
<keyword evidence="7 13" id="KW-0809">Transit peptide</keyword>
<evidence type="ECO:0000256" key="3">
    <source>
        <dbReference type="ARBA" id="ARBA00007185"/>
    </source>
</evidence>
<dbReference type="Gene3D" id="3.40.1060.10">
    <property type="entry name" value="Aconitase, Domain 2"/>
    <property type="match status" value="1"/>
</dbReference>
<dbReference type="Gene3D" id="3.20.19.10">
    <property type="entry name" value="Aconitase, domain 4"/>
    <property type="match status" value="1"/>
</dbReference>
<gene>
    <name evidence="15" type="primary">ACO1</name>
    <name evidence="15" type="ORF">MPSI1_004039</name>
</gene>
<evidence type="ECO:0000256" key="5">
    <source>
        <dbReference type="ARBA" id="ARBA00022532"/>
    </source>
</evidence>
<evidence type="ECO:0000256" key="9">
    <source>
        <dbReference type="ARBA" id="ARBA00023014"/>
    </source>
</evidence>
<dbReference type="EC" id="4.2.1.-" evidence="13"/>
<evidence type="ECO:0000256" key="12">
    <source>
        <dbReference type="ARBA" id="ARBA00023501"/>
    </source>
</evidence>
<keyword evidence="10 13" id="KW-0496">Mitochondrion</keyword>
<evidence type="ECO:0000256" key="4">
    <source>
        <dbReference type="ARBA" id="ARBA00015940"/>
    </source>
</evidence>
<dbReference type="SUPFAM" id="SSF52016">
    <property type="entry name" value="LeuD/IlvD-like"/>
    <property type="match status" value="1"/>
</dbReference>
<dbReference type="Pfam" id="PF00330">
    <property type="entry name" value="Aconitase"/>
    <property type="match status" value="1"/>
</dbReference>
<dbReference type="InterPro" id="IPR007110">
    <property type="entry name" value="Ig-like_dom"/>
</dbReference>
<dbReference type="InterPro" id="IPR006248">
    <property type="entry name" value="Aconitase_mito-like"/>
</dbReference>
<evidence type="ECO:0000256" key="8">
    <source>
        <dbReference type="ARBA" id="ARBA00023004"/>
    </source>
</evidence>
<dbReference type="CDD" id="cd01584">
    <property type="entry name" value="AcnA_Mitochondrial"/>
    <property type="match status" value="1"/>
</dbReference>
<dbReference type="FunFam" id="3.20.19.10:FF:000002">
    <property type="entry name" value="Aconitate hydratase, mitochondrial"/>
    <property type="match status" value="1"/>
</dbReference>
<reference evidence="15" key="1">
    <citation type="submission" date="2023-02" db="EMBL/GenBank/DDBJ databases">
        <title>Mating type loci evolution in Malassezia.</title>
        <authorList>
            <person name="Coelho M.A."/>
        </authorList>
    </citation>
    <scope>NUCLEOTIDE SEQUENCE</scope>
    <source>
        <strain evidence="15">CBS 14136</strain>
    </source>
</reference>
<comment type="subcellular location">
    <subcellularLocation>
        <location evidence="1 13">Mitochondrion</location>
    </subcellularLocation>
</comment>
<keyword evidence="16" id="KW-1185">Reference proteome</keyword>
<dbReference type="InterPro" id="IPR050926">
    <property type="entry name" value="Aconitase/IPM_isomerase"/>
</dbReference>
<dbReference type="GO" id="GO:0005829">
    <property type="term" value="C:cytosol"/>
    <property type="evidence" value="ECO:0007669"/>
    <property type="project" value="TreeGrafter"/>
</dbReference>
<evidence type="ECO:0000256" key="6">
    <source>
        <dbReference type="ARBA" id="ARBA00022723"/>
    </source>
</evidence>
<dbReference type="GO" id="GO:0003994">
    <property type="term" value="F:aconitate hydratase activity"/>
    <property type="evidence" value="ECO:0007669"/>
    <property type="project" value="UniProtKB-EC"/>
</dbReference>
<evidence type="ECO:0000259" key="14">
    <source>
        <dbReference type="PROSITE" id="PS50835"/>
    </source>
</evidence>
<protein>
    <recommendedName>
        <fullName evidence="4 13">Aconitate hydratase, mitochondrial</fullName>
        <shortName evidence="13">Aconitase</shortName>
        <ecNumber evidence="13">4.2.1.-</ecNumber>
    </recommendedName>
</protein>
<dbReference type="Proteomes" id="UP001214628">
    <property type="component" value="Chromosome 8"/>
</dbReference>
<dbReference type="GO" id="GO:0006099">
    <property type="term" value="P:tricarboxylic acid cycle"/>
    <property type="evidence" value="ECO:0007669"/>
    <property type="project" value="UniProtKB-KW"/>
</dbReference>
<keyword evidence="11 13" id="KW-0456">Lyase</keyword>
<dbReference type="FunFam" id="3.30.499.10:FF:000003">
    <property type="entry name" value="Aconitate hydratase, mitochondrial"/>
    <property type="match status" value="1"/>
</dbReference>
<feature type="domain" description="Ig-like" evidence="14">
    <location>
        <begin position="738"/>
        <end position="806"/>
    </location>
</feature>
<dbReference type="InterPro" id="IPR015931">
    <property type="entry name" value="Acnase/IPM_dHydase_lsu_aba_1/3"/>
</dbReference>
<comment type="cofactor">
    <cofactor evidence="13">
        <name>[4Fe-4S] cluster</name>
        <dbReference type="ChEBI" id="CHEBI:49883"/>
    </cofactor>
    <text evidence="13">Binds 1 [4Fe-4S] cluster per subunit.</text>
</comment>
<dbReference type="GO" id="GO:0005739">
    <property type="term" value="C:mitochondrion"/>
    <property type="evidence" value="ECO:0007669"/>
    <property type="project" value="UniProtKB-SubCell"/>
</dbReference>
<dbReference type="PANTHER" id="PTHR43160:SF3">
    <property type="entry name" value="ACONITATE HYDRATASE, MITOCHONDRIAL"/>
    <property type="match status" value="1"/>
</dbReference>
<proteinExistence type="inferred from homology"/>
<keyword evidence="9 13" id="KW-0411">Iron-sulfur</keyword>
<dbReference type="InterPro" id="IPR015928">
    <property type="entry name" value="Aconitase/3IPM_dehydase_swvl"/>
</dbReference>
<sequence length="806" mass="87546">MLSNRAMRSPALRTAVLRANRAAASVRGLATVAEDAPNLNPEDLKRKVELSLIEHGKGYYLPYQKLEKNLEIVRERLKRPLTMSEKIVYGHLDDPHTQDIERGVSYLRLRPDRVACQDATAQMALLQFMSAGLPHVAVPTTVHCDHLIAASEGGKIDLERAKQENKEVYDFLATCTAKYGIGFWRPGSGIIHQIILENYAFPGGLMIGTDSHTPNAGGLNMIACGVGGADAVDVMADIPWELKCPKVIGVELKGKIGGWTTPKDVILKVAGELTVKGGTGAIVEYKGPGVSSLSATGMGTICNMGAEIGATTSVFPYNERQAKYLVATGRKDIADMAYKYQANLLPDRDAEYDRHMEIDLDTLEPHINGPFTPDLATPLSKFKQAVEENGWPSELRVALIGSCTNSSYEDMTRASSIAKEALEHGLKTKSGFTVTPGSELTRATIARDGQIETLSEAGGMVLANACGPCIGQWHRTDVKKGEKNSIITSYNRNFSGRNDANFATHAFVASPDLVTAMAFAGDLRFNPLTDTLKGADGKEFKFSDPSGFEIPANGYDAGENTFQAPPEDGSKVEVIIKPDSERLQFLAPFKKWDGKNPKDMPVLIKVKGKCTTDHISAGGPWLKYRGHLQNISNNCLIGATNIANNETNNVQNVLSGEWGTVPGVAVSYREQGRPWVVIGDDNYGEGSSREHAALEPRYLGGYAIITRSFARIHETNCKKQGLLPLTFKDPKDYDLVRPDDLVDLEGVTELAPGSTVTLVCKHKDGSEDRIALQHSFNENQIEWFKAGSALNLMAAKAAAKRAEGGQ</sequence>
<evidence type="ECO:0000313" key="16">
    <source>
        <dbReference type="Proteomes" id="UP001214628"/>
    </source>
</evidence>
<dbReference type="GO" id="GO:0046872">
    <property type="term" value="F:metal ion binding"/>
    <property type="evidence" value="ECO:0007669"/>
    <property type="project" value="UniProtKB-UniRule"/>
</dbReference>
<organism evidence="15 16">
    <name type="scientific">Malassezia psittaci</name>
    <dbReference type="NCBI Taxonomy" id="1821823"/>
    <lineage>
        <taxon>Eukaryota</taxon>
        <taxon>Fungi</taxon>
        <taxon>Dikarya</taxon>
        <taxon>Basidiomycota</taxon>
        <taxon>Ustilaginomycotina</taxon>
        <taxon>Malasseziomycetes</taxon>
        <taxon>Malasseziales</taxon>
        <taxon>Malasseziaceae</taxon>
        <taxon>Malassezia</taxon>
    </lineage>
</organism>
<dbReference type="SUPFAM" id="SSF53732">
    <property type="entry name" value="Aconitase iron-sulfur domain"/>
    <property type="match status" value="1"/>
</dbReference>
<dbReference type="PROSITE" id="PS01244">
    <property type="entry name" value="ACONITASE_2"/>
    <property type="match status" value="1"/>
</dbReference>
<dbReference type="InterPro" id="IPR015932">
    <property type="entry name" value="Aconitase_dom2"/>
</dbReference>
<evidence type="ECO:0000256" key="11">
    <source>
        <dbReference type="ARBA" id="ARBA00023239"/>
    </source>
</evidence>
<dbReference type="Gene3D" id="3.30.499.10">
    <property type="entry name" value="Aconitase, domain 3"/>
    <property type="match status" value="2"/>
</dbReference>
<keyword evidence="5" id="KW-0816">Tricarboxylic acid cycle</keyword>
<evidence type="ECO:0000256" key="7">
    <source>
        <dbReference type="ARBA" id="ARBA00022946"/>
    </source>
</evidence>
<comment type="pathway">
    <text evidence="2">Carbohydrate metabolism; tricarboxylic acid cycle; isocitrate from oxaloacetate: step 2/2.</text>
</comment>
<evidence type="ECO:0000256" key="2">
    <source>
        <dbReference type="ARBA" id="ARBA00004717"/>
    </source>
</evidence>
<dbReference type="FunFam" id="3.30.499.10:FF:000004">
    <property type="entry name" value="Aconitate hydratase, mitochondrial"/>
    <property type="match status" value="1"/>
</dbReference>
<dbReference type="NCBIfam" id="TIGR01340">
    <property type="entry name" value="aconitase_mito"/>
    <property type="match status" value="1"/>
</dbReference>
<dbReference type="EMBL" id="CP118382">
    <property type="protein sequence ID" value="WFD45357.1"/>
    <property type="molecule type" value="Genomic_DNA"/>
</dbReference>
<dbReference type="PROSITE" id="PS50835">
    <property type="entry name" value="IG_LIKE"/>
    <property type="match status" value="1"/>
</dbReference>
<evidence type="ECO:0000256" key="10">
    <source>
        <dbReference type="ARBA" id="ARBA00023128"/>
    </source>
</evidence>
<dbReference type="PRINTS" id="PR00415">
    <property type="entry name" value="ACONITASE"/>
</dbReference>
<accession>A0AAF0JFR9</accession>
<comment type="similarity">
    <text evidence="3 13">Belongs to the aconitase/IPM isomerase family.</text>
</comment>
<dbReference type="InterPro" id="IPR001030">
    <property type="entry name" value="Acoase/IPM_deHydtase_lsu_aba"/>
</dbReference>
<comment type="catalytic activity">
    <reaction evidence="12">
        <text>citrate = D-threo-isocitrate</text>
        <dbReference type="Rhea" id="RHEA:10336"/>
        <dbReference type="ChEBI" id="CHEBI:15562"/>
        <dbReference type="ChEBI" id="CHEBI:16947"/>
        <dbReference type="EC" id="4.2.1.3"/>
    </reaction>
</comment>
<keyword evidence="6 13" id="KW-0479">Metal-binding</keyword>
<dbReference type="NCBIfam" id="NF005558">
    <property type="entry name" value="PRK07229.1"/>
    <property type="match status" value="1"/>
</dbReference>
<dbReference type="Pfam" id="PF00694">
    <property type="entry name" value="Aconitase_C"/>
    <property type="match status" value="1"/>
</dbReference>
<dbReference type="PROSITE" id="PS00450">
    <property type="entry name" value="ACONITASE_1"/>
    <property type="match status" value="1"/>
</dbReference>
<evidence type="ECO:0000256" key="1">
    <source>
        <dbReference type="ARBA" id="ARBA00004173"/>
    </source>
</evidence>
<dbReference type="GO" id="GO:0051539">
    <property type="term" value="F:4 iron, 4 sulfur cluster binding"/>
    <property type="evidence" value="ECO:0007669"/>
    <property type="project" value="UniProtKB-UniRule"/>
</dbReference>
<dbReference type="InterPro" id="IPR036008">
    <property type="entry name" value="Aconitase_4Fe-4S_dom"/>
</dbReference>
<dbReference type="PANTHER" id="PTHR43160">
    <property type="entry name" value="ACONITATE HYDRATASE B"/>
    <property type="match status" value="1"/>
</dbReference>
<dbReference type="InterPro" id="IPR018136">
    <property type="entry name" value="Aconitase_4Fe-4S_BS"/>
</dbReference>
<name>A0AAF0JFR9_9BASI</name>